<dbReference type="InterPro" id="IPR002683">
    <property type="entry name" value="PsbP_C"/>
</dbReference>
<keyword evidence="3" id="KW-1185">Reference proteome</keyword>
<gene>
    <name evidence="2" type="ORF">R1sor_014209</name>
</gene>
<protein>
    <recommendedName>
        <fullName evidence="1">PsbP C-terminal domain-containing protein</fullName>
    </recommendedName>
</protein>
<evidence type="ECO:0000313" key="2">
    <source>
        <dbReference type="EMBL" id="KAL3687900.1"/>
    </source>
</evidence>
<comment type="caution">
    <text evidence="2">The sequence shown here is derived from an EMBL/GenBank/DDBJ whole genome shotgun (WGS) entry which is preliminary data.</text>
</comment>
<dbReference type="AlphaFoldDB" id="A0ABD3H8R8"/>
<reference evidence="2 3" key="1">
    <citation type="submission" date="2024-09" db="EMBL/GenBank/DDBJ databases">
        <title>Chromosome-scale assembly of Riccia sorocarpa.</title>
        <authorList>
            <person name="Paukszto L."/>
        </authorList>
    </citation>
    <scope>NUCLEOTIDE SEQUENCE [LARGE SCALE GENOMIC DNA]</scope>
    <source>
        <strain evidence="2">LP-2024</strain>
        <tissue evidence="2">Aerial parts of the thallus</tissue>
    </source>
</reference>
<sequence>MALTGRATLLLSGPSNCGCIHHISSAGRMGLNPSRLCFTGLPVPRAGGNHPSRRRAAAMGMDLSDSEQLSADFPDRVRARSGAEESTAGGRREMLMSIMLFGLSSQLARAEELSQDSAPLLLKVFSDDKVGFSMLRPADWNKVDKPGASVYFEDPQSSKNNIGVTVNPVRIPSLKAFGTVDDVTQKLIAAERDKPSTKEMQVIRVQERQLSKDTPLYQLEYTLDTSRGSKRVLTAVTVAANKLYILNIVYTDGSKSPAPVAIDDALHKVLNSFNLII</sequence>
<accession>A0ABD3H8R8</accession>
<dbReference type="Gene3D" id="3.40.1000.10">
    <property type="entry name" value="Mog1/PsbP, alpha/beta/alpha sandwich"/>
    <property type="match status" value="1"/>
</dbReference>
<evidence type="ECO:0000313" key="3">
    <source>
        <dbReference type="Proteomes" id="UP001633002"/>
    </source>
</evidence>
<dbReference type="PANTHER" id="PTHR31407">
    <property type="match status" value="1"/>
</dbReference>
<dbReference type="Pfam" id="PF01789">
    <property type="entry name" value="PsbP"/>
    <property type="match status" value="1"/>
</dbReference>
<dbReference type="SUPFAM" id="SSF55724">
    <property type="entry name" value="Mog1p/PsbP-like"/>
    <property type="match status" value="1"/>
</dbReference>
<evidence type="ECO:0000259" key="1">
    <source>
        <dbReference type="Pfam" id="PF01789"/>
    </source>
</evidence>
<feature type="domain" description="PsbP C-terminal" evidence="1">
    <location>
        <begin position="122"/>
        <end position="274"/>
    </location>
</feature>
<dbReference type="EMBL" id="JBJQOH010000004">
    <property type="protein sequence ID" value="KAL3687900.1"/>
    <property type="molecule type" value="Genomic_DNA"/>
</dbReference>
<proteinExistence type="predicted"/>
<name>A0ABD3H8R8_9MARC</name>
<dbReference type="Proteomes" id="UP001633002">
    <property type="component" value="Unassembled WGS sequence"/>
</dbReference>
<organism evidence="2 3">
    <name type="scientific">Riccia sorocarpa</name>
    <dbReference type="NCBI Taxonomy" id="122646"/>
    <lineage>
        <taxon>Eukaryota</taxon>
        <taxon>Viridiplantae</taxon>
        <taxon>Streptophyta</taxon>
        <taxon>Embryophyta</taxon>
        <taxon>Marchantiophyta</taxon>
        <taxon>Marchantiopsida</taxon>
        <taxon>Marchantiidae</taxon>
        <taxon>Marchantiales</taxon>
        <taxon>Ricciaceae</taxon>
        <taxon>Riccia</taxon>
    </lineage>
</organism>
<dbReference type="PANTHER" id="PTHR31407:SF3">
    <property type="entry name" value="PSBP DOMAIN-CONTAINING PROTEIN 2, CHLOROPLASTIC"/>
    <property type="match status" value="1"/>
</dbReference>
<dbReference type="InterPro" id="IPR016123">
    <property type="entry name" value="Mog1/PsbP_a/b/a-sand"/>
</dbReference>